<accession>A0ABW3I4B9</accession>
<dbReference type="Proteomes" id="UP001596997">
    <property type="component" value="Unassembled WGS sequence"/>
</dbReference>
<organism evidence="1 2">
    <name type="scientific">Pseudofulvibacter geojedonensis</name>
    <dbReference type="NCBI Taxonomy" id="1123758"/>
    <lineage>
        <taxon>Bacteria</taxon>
        <taxon>Pseudomonadati</taxon>
        <taxon>Bacteroidota</taxon>
        <taxon>Flavobacteriia</taxon>
        <taxon>Flavobacteriales</taxon>
        <taxon>Flavobacteriaceae</taxon>
        <taxon>Pseudofulvibacter</taxon>
    </lineage>
</organism>
<keyword evidence="2" id="KW-1185">Reference proteome</keyword>
<evidence type="ECO:0000313" key="2">
    <source>
        <dbReference type="Proteomes" id="UP001596997"/>
    </source>
</evidence>
<protein>
    <submittedName>
        <fullName evidence="1">Uncharacterized protein</fullName>
    </submittedName>
</protein>
<gene>
    <name evidence="1" type="ORF">ACFQ1O_11860</name>
</gene>
<dbReference type="RefSeq" id="WP_377716241.1">
    <property type="nucleotide sequence ID" value="NZ_JBHTJM010000009.1"/>
</dbReference>
<sequence length="72" mass="8519">MVYKFNAQGIDENTDTYLEFSTEEDRLMIISGDYDNELQNNIHYLNKEEINDLIIALTNLNNEIAEFERQTK</sequence>
<name>A0ABW3I4B9_9FLAO</name>
<evidence type="ECO:0000313" key="1">
    <source>
        <dbReference type="EMBL" id="MFD0964701.1"/>
    </source>
</evidence>
<proteinExistence type="predicted"/>
<dbReference type="EMBL" id="JBHTJM010000009">
    <property type="protein sequence ID" value="MFD0964701.1"/>
    <property type="molecule type" value="Genomic_DNA"/>
</dbReference>
<reference evidence="2" key="1">
    <citation type="journal article" date="2019" name="Int. J. Syst. Evol. Microbiol.">
        <title>The Global Catalogue of Microorganisms (GCM) 10K type strain sequencing project: providing services to taxonomists for standard genome sequencing and annotation.</title>
        <authorList>
            <consortium name="The Broad Institute Genomics Platform"/>
            <consortium name="The Broad Institute Genome Sequencing Center for Infectious Disease"/>
            <person name="Wu L."/>
            <person name="Ma J."/>
        </authorList>
    </citation>
    <scope>NUCLEOTIDE SEQUENCE [LARGE SCALE GENOMIC DNA]</scope>
    <source>
        <strain evidence="2">CCUG 62114</strain>
    </source>
</reference>
<comment type="caution">
    <text evidence="1">The sequence shown here is derived from an EMBL/GenBank/DDBJ whole genome shotgun (WGS) entry which is preliminary data.</text>
</comment>